<dbReference type="Proteomes" id="UP000277498">
    <property type="component" value="Unassembled WGS sequence"/>
</dbReference>
<dbReference type="Pfam" id="PF00528">
    <property type="entry name" value="BPD_transp_1"/>
    <property type="match status" value="1"/>
</dbReference>
<comment type="subcellular location">
    <subcellularLocation>
        <location evidence="1 7">Cell membrane</location>
        <topology evidence="1 7">Multi-pass membrane protein</topology>
    </subcellularLocation>
</comment>
<dbReference type="PANTHER" id="PTHR43163">
    <property type="entry name" value="DIPEPTIDE TRANSPORT SYSTEM PERMEASE PROTEIN DPPB-RELATED"/>
    <property type="match status" value="1"/>
</dbReference>
<dbReference type="CDD" id="cd06261">
    <property type="entry name" value="TM_PBP2"/>
    <property type="match status" value="1"/>
</dbReference>
<evidence type="ECO:0000256" key="4">
    <source>
        <dbReference type="ARBA" id="ARBA00022692"/>
    </source>
</evidence>
<evidence type="ECO:0000256" key="5">
    <source>
        <dbReference type="ARBA" id="ARBA00022989"/>
    </source>
</evidence>
<dbReference type="OrthoDB" id="9807402at2"/>
<evidence type="ECO:0000256" key="1">
    <source>
        <dbReference type="ARBA" id="ARBA00004651"/>
    </source>
</evidence>
<feature type="transmembrane region" description="Helical" evidence="7">
    <location>
        <begin position="131"/>
        <end position="157"/>
    </location>
</feature>
<dbReference type="SUPFAM" id="SSF161098">
    <property type="entry name" value="MetI-like"/>
    <property type="match status" value="1"/>
</dbReference>
<organism evidence="9 10">
    <name type="scientific">Pseudogemmobacter humi</name>
    <dbReference type="NCBI Taxonomy" id="2483812"/>
    <lineage>
        <taxon>Bacteria</taxon>
        <taxon>Pseudomonadati</taxon>
        <taxon>Pseudomonadota</taxon>
        <taxon>Alphaproteobacteria</taxon>
        <taxon>Rhodobacterales</taxon>
        <taxon>Paracoccaceae</taxon>
        <taxon>Pseudogemmobacter</taxon>
    </lineage>
</organism>
<dbReference type="AlphaFoldDB" id="A0A3P5XBF5"/>
<gene>
    <name evidence="9" type="primary">dppB_3</name>
    <name evidence="9" type="ORF">XINFAN_01915</name>
</gene>
<feature type="domain" description="ABC transmembrane type-1" evidence="8">
    <location>
        <begin position="95"/>
        <end position="300"/>
    </location>
</feature>
<dbReference type="InterPro" id="IPR035906">
    <property type="entry name" value="MetI-like_sf"/>
</dbReference>
<keyword evidence="6 7" id="KW-0472">Membrane</keyword>
<dbReference type="GO" id="GO:0005886">
    <property type="term" value="C:plasma membrane"/>
    <property type="evidence" value="ECO:0007669"/>
    <property type="project" value="UniProtKB-SubCell"/>
</dbReference>
<evidence type="ECO:0000256" key="3">
    <source>
        <dbReference type="ARBA" id="ARBA00022475"/>
    </source>
</evidence>
<evidence type="ECO:0000313" key="9">
    <source>
        <dbReference type="EMBL" id="VDC27545.1"/>
    </source>
</evidence>
<feature type="transmembrane region" description="Helical" evidence="7">
    <location>
        <begin position="239"/>
        <end position="261"/>
    </location>
</feature>
<dbReference type="Gene3D" id="1.10.3720.10">
    <property type="entry name" value="MetI-like"/>
    <property type="match status" value="1"/>
</dbReference>
<dbReference type="Pfam" id="PF19300">
    <property type="entry name" value="BPD_transp_1_N"/>
    <property type="match status" value="1"/>
</dbReference>
<dbReference type="PANTHER" id="PTHR43163:SF6">
    <property type="entry name" value="DIPEPTIDE TRANSPORT SYSTEM PERMEASE PROTEIN DPPB-RELATED"/>
    <property type="match status" value="1"/>
</dbReference>
<dbReference type="InterPro" id="IPR045621">
    <property type="entry name" value="BPD_transp_1_N"/>
</dbReference>
<keyword evidence="10" id="KW-1185">Reference proteome</keyword>
<feature type="transmembrane region" description="Helical" evidence="7">
    <location>
        <begin position="177"/>
        <end position="197"/>
    </location>
</feature>
<evidence type="ECO:0000256" key="2">
    <source>
        <dbReference type="ARBA" id="ARBA00022448"/>
    </source>
</evidence>
<evidence type="ECO:0000259" key="8">
    <source>
        <dbReference type="PROSITE" id="PS50928"/>
    </source>
</evidence>
<dbReference type="InterPro" id="IPR000515">
    <property type="entry name" value="MetI-like"/>
</dbReference>
<evidence type="ECO:0000313" key="10">
    <source>
        <dbReference type="Proteomes" id="UP000277498"/>
    </source>
</evidence>
<proteinExistence type="inferred from homology"/>
<evidence type="ECO:0000256" key="7">
    <source>
        <dbReference type="RuleBase" id="RU363032"/>
    </source>
</evidence>
<accession>A0A3P5XBF5</accession>
<comment type="similarity">
    <text evidence="7">Belongs to the binding-protein-dependent transport system permease family.</text>
</comment>
<keyword evidence="5 7" id="KW-1133">Transmembrane helix</keyword>
<name>A0A3P5XBF5_9RHOB</name>
<protein>
    <submittedName>
        <fullName evidence="9">Dipeptide transport system permease protein DppB</fullName>
    </submittedName>
</protein>
<feature type="transmembrane region" description="Helical" evidence="7">
    <location>
        <begin position="281"/>
        <end position="308"/>
    </location>
</feature>
<feature type="transmembrane region" description="Helical" evidence="7">
    <location>
        <begin position="101"/>
        <end position="119"/>
    </location>
</feature>
<sequence length="318" mass="34335">MKRYVATRLALGLVTLFCVTVLVFVATNMLPGDAATEILGRGATPETLARFREQLGLDDPLVLRYGNWIWGLLHGDLGQSLTTQASINEAIWPRLWNTLRLAGLTALVSVPLAIGLGVLSAAREGSFLDRALAMGALTAISFPEFFTAYLLILVFSVKLNLLPNLSTIFPEMSFLEALRAMVLPVMALSCLVTAHMMRMTRTSILSVMSQPYIEMAFLKGVPRAAVITRHALPNAAAPIIAVVAMNLAYLVVGIVVIEVVFVYPGLGQYMVDAVGKRDIPVVQACGVFFALAFIGLNLISDVLAVLVNPRLRRPGGGR</sequence>
<dbReference type="EMBL" id="UXAW01000061">
    <property type="protein sequence ID" value="VDC27545.1"/>
    <property type="molecule type" value="Genomic_DNA"/>
</dbReference>
<dbReference type="PROSITE" id="PS50928">
    <property type="entry name" value="ABC_TM1"/>
    <property type="match status" value="1"/>
</dbReference>
<dbReference type="GO" id="GO:0071916">
    <property type="term" value="F:dipeptide transmembrane transporter activity"/>
    <property type="evidence" value="ECO:0007669"/>
    <property type="project" value="TreeGrafter"/>
</dbReference>
<keyword evidence="4 7" id="KW-0812">Transmembrane</keyword>
<reference evidence="9 10" key="1">
    <citation type="submission" date="2018-11" db="EMBL/GenBank/DDBJ databases">
        <authorList>
            <person name="Criscuolo A."/>
        </authorList>
    </citation>
    <scope>NUCLEOTIDE SEQUENCE [LARGE SCALE GENOMIC DNA]</scope>
    <source>
        <strain evidence="9">ACIP111625</strain>
    </source>
</reference>
<evidence type="ECO:0000256" key="6">
    <source>
        <dbReference type="ARBA" id="ARBA00023136"/>
    </source>
</evidence>
<keyword evidence="3" id="KW-1003">Cell membrane</keyword>
<keyword evidence="2 7" id="KW-0813">Transport</keyword>